<dbReference type="Pfam" id="PF20514">
    <property type="entry name" value="WHD_ROXA"/>
    <property type="match status" value="1"/>
</dbReference>
<evidence type="ECO:0000313" key="9">
    <source>
        <dbReference type="Proteomes" id="UP000254340"/>
    </source>
</evidence>
<dbReference type="PANTHER" id="PTHR13096:SF8">
    <property type="entry name" value="RIBOSOMAL OXYGENASE 1"/>
    <property type="match status" value="1"/>
</dbReference>
<protein>
    <submittedName>
        <fullName evidence="8">Putative enzyme</fullName>
    </submittedName>
</protein>
<dbReference type="Proteomes" id="UP000254340">
    <property type="component" value="Unassembled WGS sequence"/>
</dbReference>
<comment type="cofactor">
    <cofactor evidence="1">
        <name>Fe(2+)</name>
        <dbReference type="ChEBI" id="CHEBI:29033"/>
    </cofactor>
</comment>
<evidence type="ECO:0000256" key="4">
    <source>
        <dbReference type="ARBA" id="ARBA00023002"/>
    </source>
</evidence>
<evidence type="ECO:0000256" key="3">
    <source>
        <dbReference type="ARBA" id="ARBA00022964"/>
    </source>
</evidence>
<evidence type="ECO:0000256" key="6">
    <source>
        <dbReference type="SAM" id="MobiDB-lite"/>
    </source>
</evidence>
<dbReference type="EMBL" id="UGLH01000006">
    <property type="protein sequence ID" value="STT85875.1"/>
    <property type="molecule type" value="Genomic_DNA"/>
</dbReference>
<name>A0A377XUR2_KLEPN</name>
<evidence type="ECO:0000256" key="5">
    <source>
        <dbReference type="ARBA" id="ARBA00023004"/>
    </source>
</evidence>
<evidence type="ECO:0000256" key="2">
    <source>
        <dbReference type="ARBA" id="ARBA00022723"/>
    </source>
</evidence>
<dbReference type="GO" id="GO:0046872">
    <property type="term" value="F:metal ion binding"/>
    <property type="evidence" value="ECO:0007669"/>
    <property type="project" value="UniProtKB-KW"/>
</dbReference>
<dbReference type="InterPro" id="IPR039994">
    <property type="entry name" value="NO66-like"/>
</dbReference>
<dbReference type="GO" id="GO:0016706">
    <property type="term" value="F:2-oxoglutarate-dependent dioxygenase activity"/>
    <property type="evidence" value="ECO:0007669"/>
    <property type="project" value="TreeGrafter"/>
</dbReference>
<gene>
    <name evidence="8" type="ORF">NCTC5047_06968</name>
</gene>
<reference evidence="8 9" key="1">
    <citation type="submission" date="2018-06" db="EMBL/GenBank/DDBJ databases">
        <authorList>
            <consortium name="Pathogen Informatics"/>
            <person name="Doyle S."/>
        </authorList>
    </citation>
    <scope>NUCLEOTIDE SEQUENCE [LARGE SCALE GENOMIC DNA]</scope>
    <source>
        <strain evidence="8 9">NCTC5047</strain>
    </source>
</reference>
<dbReference type="Gene3D" id="2.60.120.650">
    <property type="entry name" value="Cupin"/>
    <property type="match status" value="1"/>
</dbReference>
<sequence>MHPFRALPDWRIDDLMISFSVPGGGVGPHLDQYDVFIIQGTGRRRWRVGEKVPMKQHCPHPDLLQVDPFEAIIDEEMEPGDILYIPPGFPHEGYSLENSLNYSVGYRAPNARELFSGFADYVLQRELGSQRYADPDVPSRDHPADILPTELDRLREMMLGLINQPEHFKQWFGEFITQSRHELDVAQPEPPYQPDEIYDALQQGDTLERLGGLRVLRIDGEVFVNGEKINSPHRPALDALATHLTLRADHFWRCAGRSFFPRHAGSAGQQRLLVLWRLSHHPARRRCACRAYGSRAHRLDRRPDKAKPPSGIKTGARSAVHRPAALRLPGLRVPRSPAGP</sequence>
<dbReference type="AlphaFoldDB" id="A0A377XUR2"/>
<organism evidence="8 9">
    <name type="scientific">Klebsiella pneumoniae</name>
    <dbReference type="NCBI Taxonomy" id="573"/>
    <lineage>
        <taxon>Bacteria</taxon>
        <taxon>Pseudomonadati</taxon>
        <taxon>Pseudomonadota</taxon>
        <taxon>Gammaproteobacteria</taxon>
        <taxon>Enterobacterales</taxon>
        <taxon>Enterobacteriaceae</taxon>
        <taxon>Klebsiella/Raoultella group</taxon>
        <taxon>Klebsiella</taxon>
        <taxon>Klebsiella pneumoniae complex</taxon>
    </lineage>
</organism>
<dbReference type="SMART" id="SM00558">
    <property type="entry name" value="JmjC"/>
    <property type="match status" value="1"/>
</dbReference>
<accession>A0A377XUR2</accession>
<keyword evidence="4" id="KW-0560">Oxidoreductase</keyword>
<dbReference type="Gene3D" id="3.40.366.30">
    <property type="entry name" value="50S ribosomal protein L16 arginine hydroxylase, Chain A, Domain 2"/>
    <property type="match status" value="1"/>
</dbReference>
<proteinExistence type="predicted"/>
<evidence type="ECO:0000256" key="1">
    <source>
        <dbReference type="ARBA" id="ARBA00001954"/>
    </source>
</evidence>
<keyword evidence="2" id="KW-0479">Metal-binding</keyword>
<evidence type="ECO:0000313" key="8">
    <source>
        <dbReference type="EMBL" id="STT85875.1"/>
    </source>
</evidence>
<dbReference type="Pfam" id="PF08007">
    <property type="entry name" value="JmjC_2"/>
    <property type="match status" value="1"/>
</dbReference>
<dbReference type="PANTHER" id="PTHR13096">
    <property type="entry name" value="MINA53 MYC INDUCED NUCLEAR ANTIGEN"/>
    <property type="match status" value="1"/>
</dbReference>
<dbReference type="InterPro" id="IPR046799">
    <property type="entry name" value="ROXA-like_wH"/>
</dbReference>
<feature type="region of interest" description="Disordered" evidence="6">
    <location>
        <begin position="298"/>
        <end position="340"/>
    </location>
</feature>
<keyword evidence="5" id="KW-0408">Iron</keyword>
<feature type="domain" description="JmjC" evidence="7">
    <location>
        <begin position="1"/>
        <end position="123"/>
    </location>
</feature>
<dbReference type="InterPro" id="IPR003347">
    <property type="entry name" value="JmjC_dom"/>
</dbReference>
<dbReference type="SUPFAM" id="SSF51197">
    <property type="entry name" value="Clavaminate synthase-like"/>
    <property type="match status" value="1"/>
</dbReference>
<dbReference type="PROSITE" id="PS51184">
    <property type="entry name" value="JMJC"/>
    <property type="match status" value="1"/>
</dbReference>
<keyword evidence="3" id="KW-0223">Dioxygenase</keyword>
<evidence type="ECO:0000259" key="7">
    <source>
        <dbReference type="PROSITE" id="PS51184"/>
    </source>
</evidence>